<dbReference type="InterPro" id="IPR013098">
    <property type="entry name" value="Ig_I-set"/>
</dbReference>
<dbReference type="InterPro" id="IPR007110">
    <property type="entry name" value="Ig-like_dom"/>
</dbReference>
<evidence type="ECO:0000256" key="1">
    <source>
        <dbReference type="ARBA" id="ARBA00004479"/>
    </source>
</evidence>
<dbReference type="Gene3D" id="2.60.40.10">
    <property type="entry name" value="Immunoglobulins"/>
    <property type="match status" value="2"/>
</dbReference>
<dbReference type="GO" id="GO:0050839">
    <property type="term" value="F:cell adhesion molecule binding"/>
    <property type="evidence" value="ECO:0007669"/>
    <property type="project" value="TreeGrafter"/>
</dbReference>
<keyword evidence="4" id="KW-0325">Glycoprotein</keyword>
<dbReference type="FunFam" id="2.60.40.10:FF:000032">
    <property type="entry name" value="palladin isoform X1"/>
    <property type="match status" value="1"/>
</dbReference>
<evidence type="ECO:0000256" key="6">
    <source>
        <dbReference type="SAM" id="MobiDB-lite"/>
    </source>
</evidence>
<evidence type="ECO:0000256" key="2">
    <source>
        <dbReference type="ARBA" id="ARBA00023136"/>
    </source>
</evidence>
<reference evidence="10" key="1">
    <citation type="journal article" date="2017" name="bioRxiv">
        <title>Comparative analysis of the genomes of Stylophora pistillata and Acropora digitifera provides evidence for extensive differences between species of corals.</title>
        <authorList>
            <person name="Voolstra C.R."/>
            <person name="Li Y."/>
            <person name="Liew Y.J."/>
            <person name="Baumgarten S."/>
            <person name="Zoccola D."/>
            <person name="Flot J.-F."/>
            <person name="Tambutte S."/>
            <person name="Allemand D."/>
            <person name="Aranda M."/>
        </authorList>
    </citation>
    <scope>NUCLEOTIDE SEQUENCE [LARGE SCALE GENOMIC DNA]</scope>
</reference>
<dbReference type="Pfam" id="PF07534">
    <property type="entry name" value="TLD"/>
    <property type="match status" value="1"/>
</dbReference>
<dbReference type="Pfam" id="PF07679">
    <property type="entry name" value="I-set"/>
    <property type="match status" value="2"/>
</dbReference>
<keyword evidence="10" id="KW-1185">Reference proteome</keyword>
<organism evidence="9 10">
    <name type="scientific">Stylophora pistillata</name>
    <name type="common">Smooth cauliflower coral</name>
    <dbReference type="NCBI Taxonomy" id="50429"/>
    <lineage>
        <taxon>Eukaryota</taxon>
        <taxon>Metazoa</taxon>
        <taxon>Cnidaria</taxon>
        <taxon>Anthozoa</taxon>
        <taxon>Hexacorallia</taxon>
        <taxon>Scleractinia</taxon>
        <taxon>Astrocoeniina</taxon>
        <taxon>Pocilloporidae</taxon>
        <taxon>Stylophora</taxon>
    </lineage>
</organism>
<accession>A0A2B4R7B4</accession>
<dbReference type="PANTHER" id="PTHR11640:SF158">
    <property type="entry name" value="V-SET AND IMMUNOGLOBULIN DOMAIN-CONTAINING PROTEIN 10-LIKE 2"/>
    <property type="match status" value="1"/>
</dbReference>
<dbReference type="SUPFAM" id="SSF48726">
    <property type="entry name" value="Immunoglobulin"/>
    <property type="match status" value="2"/>
</dbReference>
<dbReference type="OrthoDB" id="27341at2759"/>
<feature type="domain" description="Ig-like" evidence="7">
    <location>
        <begin position="267"/>
        <end position="350"/>
    </location>
</feature>
<evidence type="ECO:0000256" key="3">
    <source>
        <dbReference type="ARBA" id="ARBA00023157"/>
    </source>
</evidence>
<feature type="region of interest" description="Disordered" evidence="6">
    <location>
        <begin position="107"/>
        <end position="180"/>
    </location>
</feature>
<dbReference type="Proteomes" id="UP000225706">
    <property type="component" value="Unassembled WGS sequence"/>
</dbReference>
<dbReference type="GO" id="GO:0005886">
    <property type="term" value="C:plasma membrane"/>
    <property type="evidence" value="ECO:0007669"/>
    <property type="project" value="TreeGrafter"/>
</dbReference>
<dbReference type="Pfam" id="PF01391">
    <property type="entry name" value="Collagen"/>
    <property type="match status" value="1"/>
</dbReference>
<dbReference type="InterPro" id="IPR013783">
    <property type="entry name" value="Ig-like_fold"/>
</dbReference>
<dbReference type="InterPro" id="IPR008160">
    <property type="entry name" value="Collagen"/>
</dbReference>
<dbReference type="InterPro" id="IPR003598">
    <property type="entry name" value="Ig_sub2"/>
</dbReference>
<protein>
    <submittedName>
        <fullName evidence="9">Basement membrane-specific heparan sulfate proteoglycan core protein</fullName>
    </submittedName>
</protein>
<dbReference type="SMART" id="SM00409">
    <property type="entry name" value="IG"/>
    <property type="match status" value="2"/>
</dbReference>
<keyword evidence="3" id="KW-1015">Disulfide bond</keyword>
<evidence type="ECO:0000256" key="5">
    <source>
        <dbReference type="ARBA" id="ARBA00023319"/>
    </source>
</evidence>
<dbReference type="STRING" id="50429.A0A2B4R7B4"/>
<feature type="domain" description="TLDc" evidence="8">
    <location>
        <begin position="363"/>
        <end position="537"/>
    </location>
</feature>
<comment type="subcellular location">
    <subcellularLocation>
        <location evidence="1">Membrane</location>
        <topology evidence="1">Single-pass type I membrane protein</topology>
    </subcellularLocation>
</comment>
<gene>
    <name evidence="9" type="primary">HSPG2</name>
    <name evidence="9" type="ORF">AWC38_SpisGene23826</name>
</gene>
<dbReference type="SMART" id="SM00584">
    <property type="entry name" value="TLDc"/>
    <property type="match status" value="1"/>
</dbReference>
<dbReference type="InterPro" id="IPR003599">
    <property type="entry name" value="Ig_sub"/>
</dbReference>
<keyword evidence="5" id="KW-0393">Immunoglobulin domain</keyword>
<dbReference type="PANTHER" id="PTHR11640">
    <property type="entry name" value="NEPHRIN"/>
    <property type="match status" value="1"/>
</dbReference>
<dbReference type="EMBL" id="LSMT01001486">
    <property type="protein sequence ID" value="PFX12247.1"/>
    <property type="molecule type" value="Genomic_DNA"/>
</dbReference>
<keyword evidence="2" id="KW-0472">Membrane</keyword>
<dbReference type="GO" id="GO:0098609">
    <property type="term" value="P:cell-cell adhesion"/>
    <property type="evidence" value="ECO:0007669"/>
    <property type="project" value="TreeGrafter"/>
</dbReference>
<dbReference type="SMART" id="SM00408">
    <property type="entry name" value="IGc2"/>
    <property type="match status" value="2"/>
</dbReference>
<sequence length="537" mass="58162">MNQGFRVFPGKIFSNSTTVYKRKNAAELALVICSTIDRFKSNPTPRFLTGRKHDVKIARRSLTANRSDSVNRGESDAAFRKYVTSIVTESIRTHCLSPGKVCVAGPRGLKGTPGNRGRRGPRGSNGKTGTKGVMGPPGKSGKQGMKGDVGNPGMKGEKGDKGVPGLPGPKGEPGQSIAAPNINVSPASLTITENQTATFYCSAYGNPKPTVTWWKMNSAGQVNINSQDARLQIKNAKYNDSGSYVCTATSVLGKAQKAVKFTVEVPPRFIHTPDRLIKVLANSVASVRCRAIGFPPPTIAWSRGFVPLPQGRTSITKNGTLNIANFGPLDVGTYQCKASNKLGSVTVLITLHYIPPGPLQASTILAGNLFYQRHLNQYLKPAVGSYPNFLLCYRASTHGWLASTFHSRCDGKRDTVSIIKVGHYVFGGYTDISWESSGGWTSTSEAFIFSLRNKEGLAPFKSLVTNPTYAIYRLAVYGPTFGLGHDICIRDNANSNTRSYTLFGHSYSVPSGVKDRKTILAGTYHFTPDEVEVFYLR</sequence>
<dbReference type="InterPro" id="IPR051275">
    <property type="entry name" value="Cell_adhesion_signaling"/>
</dbReference>
<dbReference type="AlphaFoldDB" id="A0A2B4R7B4"/>
<dbReference type="InterPro" id="IPR036179">
    <property type="entry name" value="Ig-like_dom_sf"/>
</dbReference>
<evidence type="ECO:0000256" key="4">
    <source>
        <dbReference type="ARBA" id="ARBA00023180"/>
    </source>
</evidence>
<evidence type="ECO:0000313" key="9">
    <source>
        <dbReference type="EMBL" id="PFX12247.1"/>
    </source>
</evidence>
<dbReference type="PROSITE" id="PS51886">
    <property type="entry name" value="TLDC"/>
    <property type="match status" value="1"/>
</dbReference>
<name>A0A2B4R7B4_STYPI</name>
<feature type="domain" description="Ig-like" evidence="7">
    <location>
        <begin position="180"/>
        <end position="264"/>
    </location>
</feature>
<evidence type="ECO:0000259" key="8">
    <source>
        <dbReference type="PROSITE" id="PS51886"/>
    </source>
</evidence>
<dbReference type="PROSITE" id="PS50835">
    <property type="entry name" value="IG_LIKE"/>
    <property type="match status" value="2"/>
</dbReference>
<evidence type="ECO:0000313" key="10">
    <source>
        <dbReference type="Proteomes" id="UP000225706"/>
    </source>
</evidence>
<dbReference type="GO" id="GO:0005911">
    <property type="term" value="C:cell-cell junction"/>
    <property type="evidence" value="ECO:0007669"/>
    <property type="project" value="TreeGrafter"/>
</dbReference>
<evidence type="ECO:0000259" key="7">
    <source>
        <dbReference type="PROSITE" id="PS50835"/>
    </source>
</evidence>
<proteinExistence type="predicted"/>
<comment type="caution">
    <text evidence="9">The sequence shown here is derived from an EMBL/GenBank/DDBJ whole genome shotgun (WGS) entry which is preliminary data.</text>
</comment>
<dbReference type="InterPro" id="IPR006571">
    <property type="entry name" value="TLDc_dom"/>
</dbReference>